<evidence type="ECO:0000313" key="3">
    <source>
        <dbReference type="Proteomes" id="UP001500575"/>
    </source>
</evidence>
<evidence type="ECO:0000259" key="1">
    <source>
        <dbReference type="Pfam" id="PF00753"/>
    </source>
</evidence>
<keyword evidence="3" id="KW-1185">Reference proteome</keyword>
<feature type="domain" description="Metallo-beta-lactamase" evidence="1">
    <location>
        <begin position="26"/>
        <end position="108"/>
    </location>
</feature>
<sequence length="407" mass="44512">MRMVHVVDVGDGACAILRPWPDHGLGPATVIDCGVWRARAKTAADTLLGALDGDLSEVESFVVSHFDWDHWGGLRNLEHFPTALNTLYSATLFYPSMPWRVPAALYALMGPQTGTGSAALDLSNSMHPLLRRGETLTLQPLHTGKGTIRLAGERFDVLWPPQFIDRVFSRRLDGAVKAVEDLAEDLEAAGYPTLKRNLDDARSGAATLADGVEADDGAPPDLGMRIAGDSEAAQFPHEDLDWLDTDGGDDLPLEEIDAEEALGARLEHEDDDADPDDPDLHQVLGTLPEGFTDRHRRVLRRIRAANNDLSLVLASRSGRLVAFGDISGFALRRVLISPRLAGRRFEVMLLPHHGTHPLPDGMPAARWCVAQGGVHHLPRWQANHPLPHPDAHVCWNTAERGSLFPGW</sequence>
<protein>
    <recommendedName>
        <fullName evidence="1">Metallo-beta-lactamase domain-containing protein</fullName>
    </recommendedName>
</protein>
<dbReference type="SUPFAM" id="SSF56281">
    <property type="entry name" value="Metallo-hydrolase/oxidoreductase"/>
    <property type="match status" value="1"/>
</dbReference>
<dbReference type="Proteomes" id="UP001500575">
    <property type="component" value="Unassembled WGS sequence"/>
</dbReference>
<dbReference type="EMBL" id="BAAAQQ010000013">
    <property type="protein sequence ID" value="GAA2131772.1"/>
    <property type="molecule type" value="Genomic_DNA"/>
</dbReference>
<dbReference type="Pfam" id="PF00753">
    <property type="entry name" value="Lactamase_B"/>
    <property type="match status" value="1"/>
</dbReference>
<dbReference type="Gene3D" id="3.60.15.10">
    <property type="entry name" value="Ribonuclease Z/Hydroxyacylglutathione hydrolase-like"/>
    <property type="match status" value="1"/>
</dbReference>
<comment type="caution">
    <text evidence="2">The sequence shown here is derived from an EMBL/GenBank/DDBJ whole genome shotgun (WGS) entry which is preliminary data.</text>
</comment>
<dbReference type="InterPro" id="IPR036866">
    <property type="entry name" value="RibonucZ/Hydroxyglut_hydro"/>
</dbReference>
<dbReference type="InterPro" id="IPR001279">
    <property type="entry name" value="Metallo-B-lactamas"/>
</dbReference>
<reference evidence="2 3" key="1">
    <citation type="journal article" date="2019" name="Int. J. Syst. Evol. Microbiol.">
        <title>The Global Catalogue of Microorganisms (GCM) 10K type strain sequencing project: providing services to taxonomists for standard genome sequencing and annotation.</title>
        <authorList>
            <consortium name="The Broad Institute Genomics Platform"/>
            <consortium name="The Broad Institute Genome Sequencing Center for Infectious Disease"/>
            <person name="Wu L."/>
            <person name="Ma J."/>
        </authorList>
    </citation>
    <scope>NUCLEOTIDE SEQUENCE [LARGE SCALE GENOMIC DNA]</scope>
    <source>
        <strain evidence="2 3">JCM 16021</strain>
    </source>
</reference>
<gene>
    <name evidence="2" type="ORF">GCM10009843_35650</name>
</gene>
<name>A0ABN2YUT4_9ACTN</name>
<accession>A0ABN2YUT4</accession>
<dbReference type="RefSeq" id="WP_344305172.1">
    <property type="nucleotide sequence ID" value="NZ_BAAAQQ010000013.1"/>
</dbReference>
<proteinExistence type="predicted"/>
<organism evidence="2 3">
    <name type="scientific">Nocardioides bigeumensis</name>
    <dbReference type="NCBI Taxonomy" id="433657"/>
    <lineage>
        <taxon>Bacteria</taxon>
        <taxon>Bacillati</taxon>
        <taxon>Actinomycetota</taxon>
        <taxon>Actinomycetes</taxon>
        <taxon>Propionibacteriales</taxon>
        <taxon>Nocardioidaceae</taxon>
        <taxon>Nocardioides</taxon>
    </lineage>
</organism>
<evidence type="ECO:0000313" key="2">
    <source>
        <dbReference type="EMBL" id="GAA2131772.1"/>
    </source>
</evidence>